<feature type="region of interest" description="Disordered" evidence="1">
    <location>
        <begin position="1"/>
        <end position="23"/>
    </location>
</feature>
<comment type="caution">
    <text evidence="2">The sequence shown here is derived from an EMBL/GenBank/DDBJ whole genome shotgun (WGS) entry which is preliminary data.</text>
</comment>
<proteinExistence type="predicted"/>
<sequence length="112" mass="12657">MNPQSYEHIDGSAAPTEPPPQTVIPSDFTLSEQMRAWAAKHTPALDADEATEAFVDHYLSKGELRADWNAAWRSWMRTRSRWQAEKRQAPTSSGFQPFRNPAEDDGDPNAWA</sequence>
<evidence type="ECO:0000313" key="3">
    <source>
        <dbReference type="Proteomes" id="UP001165685"/>
    </source>
</evidence>
<protein>
    <submittedName>
        <fullName evidence="2">Uncharacterized protein</fullName>
    </submittedName>
</protein>
<keyword evidence="3" id="KW-1185">Reference proteome</keyword>
<dbReference type="Proteomes" id="UP001165685">
    <property type="component" value="Unassembled WGS sequence"/>
</dbReference>
<evidence type="ECO:0000313" key="2">
    <source>
        <dbReference type="EMBL" id="MDA2804574.1"/>
    </source>
</evidence>
<accession>A0ABT4TJY5</accession>
<feature type="region of interest" description="Disordered" evidence="1">
    <location>
        <begin position="79"/>
        <end position="112"/>
    </location>
</feature>
<organism evidence="2 3">
    <name type="scientific">Nocardiopsis suaedae</name>
    <dbReference type="NCBI Taxonomy" id="3018444"/>
    <lineage>
        <taxon>Bacteria</taxon>
        <taxon>Bacillati</taxon>
        <taxon>Actinomycetota</taxon>
        <taxon>Actinomycetes</taxon>
        <taxon>Streptosporangiales</taxon>
        <taxon>Nocardiopsidaceae</taxon>
        <taxon>Nocardiopsis</taxon>
    </lineage>
</organism>
<dbReference type="RefSeq" id="WP_270677138.1">
    <property type="nucleotide sequence ID" value="NZ_JAQFWP010000012.1"/>
</dbReference>
<dbReference type="EMBL" id="JAQFWP010000012">
    <property type="protein sequence ID" value="MDA2804574.1"/>
    <property type="molecule type" value="Genomic_DNA"/>
</dbReference>
<gene>
    <name evidence="2" type="ORF">O4U47_08625</name>
</gene>
<name>A0ABT4TJY5_9ACTN</name>
<feature type="compositionally biased region" description="Acidic residues" evidence="1">
    <location>
        <begin position="103"/>
        <end position="112"/>
    </location>
</feature>
<reference evidence="2" key="1">
    <citation type="submission" date="2023-01" db="EMBL/GenBank/DDBJ databases">
        <title>Draft genome sequence of Nocardiopsis sp. LSu2-4 isolated from halophytes.</title>
        <authorList>
            <person name="Duangmal K."/>
            <person name="Chantavorakit T."/>
        </authorList>
    </citation>
    <scope>NUCLEOTIDE SEQUENCE</scope>
    <source>
        <strain evidence="2">LSu2-4</strain>
    </source>
</reference>
<evidence type="ECO:0000256" key="1">
    <source>
        <dbReference type="SAM" id="MobiDB-lite"/>
    </source>
</evidence>